<keyword evidence="2" id="KW-1133">Transmembrane helix</keyword>
<gene>
    <name evidence="3" type="ORF">ER308_19965</name>
</gene>
<evidence type="ECO:0000313" key="4">
    <source>
        <dbReference type="Proteomes" id="UP000291469"/>
    </source>
</evidence>
<feature type="transmembrane region" description="Helical" evidence="2">
    <location>
        <begin position="41"/>
        <end position="64"/>
    </location>
</feature>
<organism evidence="3 4">
    <name type="scientific">Egibacter rhizosphaerae</name>
    <dbReference type="NCBI Taxonomy" id="1670831"/>
    <lineage>
        <taxon>Bacteria</taxon>
        <taxon>Bacillati</taxon>
        <taxon>Actinomycetota</taxon>
        <taxon>Nitriliruptoria</taxon>
        <taxon>Egibacterales</taxon>
        <taxon>Egibacteraceae</taxon>
        <taxon>Egibacter</taxon>
    </lineage>
</organism>
<protein>
    <submittedName>
        <fullName evidence="3">Uncharacterized protein</fullName>
    </submittedName>
</protein>
<dbReference type="EMBL" id="CP036402">
    <property type="protein sequence ID" value="QBI21616.1"/>
    <property type="molecule type" value="Genomic_DNA"/>
</dbReference>
<feature type="compositionally biased region" description="Basic and acidic residues" evidence="1">
    <location>
        <begin position="102"/>
        <end position="114"/>
    </location>
</feature>
<keyword evidence="4" id="KW-1185">Reference proteome</keyword>
<keyword evidence="2" id="KW-0472">Membrane</keyword>
<accession>A0A411YK98</accession>
<dbReference type="Proteomes" id="UP000291469">
    <property type="component" value="Chromosome"/>
</dbReference>
<feature type="region of interest" description="Disordered" evidence="1">
    <location>
        <begin position="102"/>
        <end position="130"/>
    </location>
</feature>
<dbReference type="AlphaFoldDB" id="A0A411YK98"/>
<dbReference type="RefSeq" id="WP_131156608.1">
    <property type="nucleotide sequence ID" value="NZ_CP036402.1"/>
</dbReference>
<proteinExistence type="predicted"/>
<keyword evidence="2" id="KW-0812">Transmembrane</keyword>
<dbReference type="KEGG" id="erz:ER308_19965"/>
<reference evidence="3 4" key="1">
    <citation type="submission" date="2019-01" db="EMBL/GenBank/DDBJ databases">
        <title>Egibacter rhizosphaerae EGI 80759T.</title>
        <authorList>
            <person name="Chen D.-D."/>
            <person name="Tian Y."/>
            <person name="Jiao J.-Y."/>
            <person name="Zhang X.-T."/>
            <person name="Zhang Y.-G."/>
            <person name="Zhang Y."/>
            <person name="Xiao M."/>
            <person name="Shu W.-S."/>
            <person name="Li W.-J."/>
        </authorList>
    </citation>
    <scope>NUCLEOTIDE SEQUENCE [LARGE SCALE GENOMIC DNA]</scope>
    <source>
        <strain evidence="3 4">EGI 80759</strain>
    </source>
</reference>
<evidence type="ECO:0000313" key="3">
    <source>
        <dbReference type="EMBL" id="QBI21616.1"/>
    </source>
</evidence>
<evidence type="ECO:0000256" key="2">
    <source>
        <dbReference type="SAM" id="Phobius"/>
    </source>
</evidence>
<evidence type="ECO:0000256" key="1">
    <source>
        <dbReference type="SAM" id="MobiDB-lite"/>
    </source>
</evidence>
<feature type="transmembrane region" description="Helical" evidence="2">
    <location>
        <begin position="70"/>
        <end position="93"/>
    </location>
</feature>
<sequence>MPGDRGGEVSGVWRDDVARGLRAALGDVRPGSAGRPTATRVVFVVFVALGLAALPVFLVGQAVLMTRLLGPVAVTLLALLLAAMLILGALGGLARRGRAEGARERMDAARHAPRDGPGGGAWSWKNDGPA</sequence>
<name>A0A411YK98_9ACTN</name>